<dbReference type="AlphaFoldDB" id="A0A4P7LD16"/>
<evidence type="ECO:0000313" key="4">
    <source>
        <dbReference type="EMBL" id="QBY50963.1"/>
    </source>
</evidence>
<dbReference type="GO" id="GO:0003677">
    <property type="term" value="F:DNA binding"/>
    <property type="evidence" value="ECO:0007669"/>
    <property type="project" value="InterPro"/>
</dbReference>
<dbReference type="OrthoDB" id="9115290at2"/>
<organism evidence="4 5">
    <name type="scientific">Cupriavidus oxalaticus</name>
    <dbReference type="NCBI Taxonomy" id="96344"/>
    <lineage>
        <taxon>Bacteria</taxon>
        <taxon>Pseudomonadati</taxon>
        <taxon>Pseudomonadota</taxon>
        <taxon>Betaproteobacteria</taxon>
        <taxon>Burkholderiales</taxon>
        <taxon>Burkholderiaceae</taxon>
        <taxon>Cupriavidus</taxon>
    </lineage>
</organism>
<accession>A0A4P7LD16</accession>
<feature type="region of interest" description="Disordered" evidence="2">
    <location>
        <begin position="99"/>
        <end position="126"/>
    </location>
</feature>
<feature type="region of interest" description="Disordered" evidence="2">
    <location>
        <begin position="59"/>
        <end position="87"/>
    </location>
</feature>
<protein>
    <submittedName>
        <fullName evidence="4">H-NS histone family protein</fullName>
    </submittedName>
</protein>
<proteinExistence type="predicted"/>
<feature type="coiled-coil region" evidence="1">
    <location>
        <begin position="5"/>
        <end position="32"/>
    </location>
</feature>
<dbReference type="KEGG" id="cox:E0W60_07330"/>
<dbReference type="InterPro" id="IPR027444">
    <property type="entry name" value="H-NS_C_dom"/>
</dbReference>
<evidence type="ECO:0000259" key="3">
    <source>
        <dbReference type="Pfam" id="PF00816"/>
    </source>
</evidence>
<dbReference type="Pfam" id="PF00816">
    <property type="entry name" value="Histone_HNS"/>
    <property type="match status" value="1"/>
</dbReference>
<evidence type="ECO:0000256" key="2">
    <source>
        <dbReference type="SAM" id="MobiDB-lite"/>
    </source>
</evidence>
<evidence type="ECO:0000256" key="1">
    <source>
        <dbReference type="SAM" id="Coils"/>
    </source>
</evidence>
<dbReference type="SUPFAM" id="SSF81273">
    <property type="entry name" value="H-NS histone-like proteins"/>
    <property type="match status" value="1"/>
</dbReference>
<feature type="compositionally biased region" description="Basic and acidic residues" evidence="2">
    <location>
        <begin position="100"/>
        <end position="110"/>
    </location>
</feature>
<keyword evidence="1" id="KW-0175">Coiled coil</keyword>
<gene>
    <name evidence="4" type="ORF">E0W60_07330</name>
</gene>
<sequence>MELKYPALKARLKQMEVEIEAARVREREIAIEKIRRLLASVDLRPEDLGRLLGIGARPLTHRTMPGKRKHAALAAERPTRKQHSKRLPTSTLNQRAMLGKNHELYMDPHTGKTWSGRGRRPGWLRGNESRYQVTGF</sequence>
<name>A0A4P7LD16_9BURK</name>
<evidence type="ECO:0000313" key="5">
    <source>
        <dbReference type="Proteomes" id="UP000295294"/>
    </source>
</evidence>
<feature type="domain" description="DNA-binding protein H-NS-like C-terminal" evidence="3">
    <location>
        <begin position="105"/>
        <end position="125"/>
    </location>
</feature>
<dbReference type="EMBL" id="CP038634">
    <property type="protein sequence ID" value="QBY50963.1"/>
    <property type="molecule type" value="Genomic_DNA"/>
</dbReference>
<dbReference type="RefSeq" id="WP_135703501.1">
    <property type="nucleotide sequence ID" value="NZ_CP038634.1"/>
</dbReference>
<dbReference type="Gene3D" id="4.10.430.30">
    <property type="match status" value="1"/>
</dbReference>
<reference evidence="4 5" key="1">
    <citation type="submission" date="2019-03" db="EMBL/GenBank/DDBJ databases">
        <title>Efficiently degradation of phenoxyalkanoic acid herbicides by Cupriavidus oxalaticus strain X32.</title>
        <authorList>
            <person name="Sheng X."/>
        </authorList>
    </citation>
    <scope>NUCLEOTIDE SEQUENCE [LARGE SCALE GENOMIC DNA]</scope>
    <source>
        <strain evidence="4 5">X32</strain>
    </source>
</reference>
<dbReference type="Proteomes" id="UP000295294">
    <property type="component" value="Chromosome 1"/>
</dbReference>